<feature type="compositionally biased region" description="Low complexity" evidence="1">
    <location>
        <begin position="82"/>
        <end position="100"/>
    </location>
</feature>
<feature type="region of interest" description="Disordered" evidence="1">
    <location>
        <begin position="261"/>
        <end position="368"/>
    </location>
</feature>
<feature type="region of interest" description="Disordered" evidence="1">
    <location>
        <begin position="475"/>
        <end position="497"/>
    </location>
</feature>
<dbReference type="EMBL" id="CAWUOM010000048">
    <property type="protein sequence ID" value="CAK7268583.1"/>
    <property type="molecule type" value="Genomic_DNA"/>
</dbReference>
<gene>
    <name evidence="2" type="ORF">SEPCBS57363_003167</name>
</gene>
<comment type="caution">
    <text evidence="2">The sequence shown here is derived from an EMBL/GenBank/DDBJ whole genome shotgun (WGS) entry which is preliminary data.</text>
</comment>
<feature type="compositionally biased region" description="Low complexity" evidence="1">
    <location>
        <begin position="53"/>
        <end position="68"/>
    </location>
</feature>
<feature type="compositionally biased region" description="Polar residues" evidence="1">
    <location>
        <begin position="1"/>
        <end position="11"/>
    </location>
</feature>
<feature type="compositionally biased region" description="Low complexity" evidence="1">
    <location>
        <begin position="326"/>
        <end position="337"/>
    </location>
</feature>
<feature type="region of interest" description="Disordered" evidence="1">
    <location>
        <begin position="1"/>
        <end position="196"/>
    </location>
</feature>
<sequence>MSPPVNHSGSISGLLEPAMEGPPSPETLRAISKQMRLASTIDKHQSHRDTQSHRATSSASSSLRSTTSVGRPSWDNKTFDYSTSSLSLSRNSSGRSTASTQHQDRHESVQIFGKALFSRRGKLRRESSAQSSSTRSFYSAKVPGMAVSSPPPRPPSSTFGLPSAGPKEALLTAFFSRRRASTKPGPPSDDLDGRRRLQISGPFNFQHLTQSQNDCPSSQSELDVSTAAAAAPADAHMDNIQIEESLHFPNFSSEALPMTEKTTLSSNTRRYPMRPHAASASSVYPSSRTLNHSRSQDQLRIPPPRPPRPPRSPIVATAFSPPSPPARLSSRASLRPAEIGTILSPRMERPRTSGDIRRPPSPVAYSPGDLPCLPSMHSHSYSADIQMPSNADTYRFSQLESVLNAPSAALPTTSYDSNWPLAAAPAAFTATFEILPGVPEEEEQTSSPQISVRKSHASIASNASSLRKSHSLPLLQQFPQPGHSHSHSQSSFISQRPSSAASDTLGCFDLMAAQRSMREAVCGDAGDAVNSLAKAKWEDDIDYCYEHEIEADCEYAWDRPLVGHEPSFFDLPASCCTSQNSVAPMYFSSSYMKHPVGLAIQTDNIPHPLEFEDTQGFQLSPSLFVPDTDNDDQFRLPMRGELMGFEMGAKADDFLLCGKSILGMNKTTLFIPTRTSASTTSTTTSRESRDSVLSGRHISANSTATDLTRLTVSTSSTEDLMYKKEQDISPV</sequence>
<dbReference type="Proteomes" id="UP001642501">
    <property type="component" value="Unassembled WGS sequence"/>
</dbReference>
<accession>A0ABP0DJZ7</accession>
<feature type="compositionally biased region" description="Polar residues" evidence="1">
    <location>
        <begin position="279"/>
        <end position="298"/>
    </location>
</feature>
<feature type="region of interest" description="Disordered" evidence="1">
    <location>
        <begin position="209"/>
        <end position="230"/>
    </location>
</feature>
<reference evidence="2 3" key="1">
    <citation type="submission" date="2024-01" db="EMBL/GenBank/DDBJ databases">
        <authorList>
            <person name="Allen C."/>
            <person name="Tagirdzhanova G."/>
        </authorList>
    </citation>
    <scope>NUCLEOTIDE SEQUENCE [LARGE SCALE GENOMIC DNA]</scope>
    <source>
        <strain evidence="2 3">CBS 573.63</strain>
    </source>
</reference>
<feature type="compositionally biased region" description="Basic and acidic residues" evidence="1">
    <location>
        <begin position="41"/>
        <end position="52"/>
    </location>
</feature>
<feature type="compositionally biased region" description="Low complexity" evidence="1">
    <location>
        <begin position="128"/>
        <end position="139"/>
    </location>
</feature>
<keyword evidence="3" id="KW-1185">Reference proteome</keyword>
<name>A0ABP0DJZ7_9PEZI</name>
<feature type="compositionally biased region" description="Basic and acidic residues" evidence="1">
    <location>
        <begin position="346"/>
        <end position="358"/>
    </location>
</feature>
<organism evidence="2 3">
    <name type="scientific">Sporothrix epigloea</name>
    <dbReference type="NCBI Taxonomy" id="1892477"/>
    <lineage>
        <taxon>Eukaryota</taxon>
        <taxon>Fungi</taxon>
        <taxon>Dikarya</taxon>
        <taxon>Ascomycota</taxon>
        <taxon>Pezizomycotina</taxon>
        <taxon>Sordariomycetes</taxon>
        <taxon>Sordariomycetidae</taxon>
        <taxon>Ophiostomatales</taxon>
        <taxon>Ophiostomataceae</taxon>
        <taxon>Sporothrix</taxon>
    </lineage>
</organism>
<feature type="compositionally biased region" description="Polar residues" evidence="1">
    <location>
        <begin position="209"/>
        <end position="223"/>
    </location>
</feature>
<feature type="compositionally biased region" description="Pro residues" evidence="1">
    <location>
        <begin position="301"/>
        <end position="312"/>
    </location>
</feature>
<evidence type="ECO:0000256" key="1">
    <source>
        <dbReference type="SAM" id="MobiDB-lite"/>
    </source>
</evidence>
<evidence type="ECO:0000313" key="2">
    <source>
        <dbReference type="EMBL" id="CAK7268583.1"/>
    </source>
</evidence>
<proteinExistence type="predicted"/>
<protein>
    <submittedName>
        <fullName evidence="2">Uncharacterized protein</fullName>
    </submittedName>
</protein>
<feature type="compositionally biased region" description="Low complexity" evidence="1">
    <location>
        <begin position="476"/>
        <end position="497"/>
    </location>
</feature>
<evidence type="ECO:0000313" key="3">
    <source>
        <dbReference type="Proteomes" id="UP001642501"/>
    </source>
</evidence>